<dbReference type="EMBL" id="UINC01120155">
    <property type="protein sequence ID" value="SVC94463.1"/>
    <property type="molecule type" value="Genomic_DNA"/>
</dbReference>
<proteinExistence type="predicted"/>
<evidence type="ECO:0000313" key="1">
    <source>
        <dbReference type="EMBL" id="SVC94463.1"/>
    </source>
</evidence>
<protein>
    <submittedName>
        <fullName evidence="1">Uncharacterized protein</fullName>
    </submittedName>
</protein>
<reference evidence="1" key="1">
    <citation type="submission" date="2018-05" db="EMBL/GenBank/DDBJ databases">
        <authorList>
            <person name="Lanie J.A."/>
            <person name="Ng W.-L."/>
            <person name="Kazmierczak K.M."/>
            <person name="Andrzejewski T.M."/>
            <person name="Davidsen T.M."/>
            <person name="Wayne K.J."/>
            <person name="Tettelin H."/>
            <person name="Glass J.I."/>
            <person name="Rusch D."/>
            <person name="Podicherti R."/>
            <person name="Tsui H.-C.T."/>
            <person name="Winkler M.E."/>
        </authorList>
    </citation>
    <scope>NUCLEOTIDE SEQUENCE</scope>
</reference>
<organism evidence="1">
    <name type="scientific">marine metagenome</name>
    <dbReference type="NCBI Taxonomy" id="408172"/>
    <lineage>
        <taxon>unclassified sequences</taxon>
        <taxon>metagenomes</taxon>
        <taxon>ecological metagenomes</taxon>
    </lineage>
</organism>
<dbReference type="AlphaFoldDB" id="A0A382R9S7"/>
<name>A0A382R9S7_9ZZZZ</name>
<feature type="non-terminal residue" evidence="1">
    <location>
        <position position="35"/>
    </location>
</feature>
<sequence length="35" mass="3953">MSDNVHEHPELEAEQAHVDHAHACLDAARERALHL</sequence>
<gene>
    <name evidence="1" type="ORF">METZ01_LOCUS347317</name>
</gene>
<accession>A0A382R9S7</accession>